<geneLocation type="plasmid" evidence="1 2">
    <name>118a_lp28-3</name>
</geneLocation>
<reference evidence="1 2" key="1">
    <citation type="journal article" date="2011" name="J. Bacteriol.">
        <title>Whole-genome sequences of thirteen isolates of Borrelia burgdorferi.</title>
        <authorList>
            <person name="Schutzer S.E."/>
            <person name="Fraser-Liggett C.M."/>
            <person name="Casjens S.R."/>
            <person name="Qiu W.G."/>
            <person name="Dunn J.J."/>
            <person name="Mongodin E.F."/>
            <person name="Luft B.J."/>
        </authorList>
    </citation>
    <scope>NUCLEOTIDE SEQUENCE [LARGE SCALE GENOMIC DNA]</scope>
    <source>
        <strain evidence="1 2">118a</strain>
        <plasmid evidence="1 2">118a_lp28-3</plasmid>
    </source>
</reference>
<accession>A0A7U3YBP3</accession>
<dbReference type="EMBL" id="CP001540">
    <property type="protein sequence ID" value="ACN93056.1"/>
    <property type="molecule type" value="Genomic_DNA"/>
</dbReference>
<evidence type="ECO:0000313" key="2">
    <source>
        <dbReference type="Proteomes" id="UP000006208"/>
    </source>
</evidence>
<organism evidence="1 2">
    <name type="scientific">Borreliella burgdorferi 118a</name>
    <dbReference type="NCBI Taxonomy" id="476210"/>
    <lineage>
        <taxon>Bacteria</taxon>
        <taxon>Pseudomonadati</taxon>
        <taxon>Spirochaetota</taxon>
        <taxon>Spirochaetia</taxon>
        <taxon>Spirochaetales</taxon>
        <taxon>Borreliaceae</taxon>
        <taxon>Borreliella</taxon>
    </lineage>
</organism>
<gene>
    <name evidence="1" type="ORF">BBU118A_H22</name>
</gene>
<evidence type="ECO:0000313" key="1">
    <source>
        <dbReference type="EMBL" id="ACN93056.1"/>
    </source>
</evidence>
<name>A0A7U3YBP3_BORBG</name>
<proteinExistence type="predicted"/>
<dbReference type="AlphaFoldDB" id="A0A7U3YBP3"/>
<dbReference type="RefSeq" id="WP_012665179.1">
    <property type="nucleotide sequence ID" value="NC_012236.1"/>
</dbReference>
<dbReference type="Proteomes" id="UP000006208">
    <property type="component" value="Plasmid 118a_lp28-3"/>
</dbReference>
<protein>
    <submittedName>
        <fullName evidence="1">Uncharacterized protein</fullName>
    </submittedName>
</protein>
<sequence>MKIVGGGYVIWTKPGNLSVIKDKYNNLIQDLAGLKYYLIIFYRPSISMKL</sequence>
<keyword evidence="1" id="KW-0614">Plasmid</keyword>